<keyword evidence="1" id="KW-0812">Transmembrane</keyword>
<comment type="caution">
    <text evidence="2">The sequence shown here is derived from an EMBL/GenBank/DDBJ whole genome shotgun (WGS) entry which is preliminary data.</text>
</comment>
<evidence type="ECO:0000313" key="3">
    <source>
        <dbReference type="Proteomes" id="UP001234495"/>
    </source>
</evidence>
<keyword evidence="1" id="KW-1133">Transmembrane helix</keyword>
<dbReference type="EMBL" id="JAUSUD010000002">
    <property type="protein sequence ID" value="MDQ0229434.1"/>
    <property type="molecule type" value="Genomic_DNA"/>
</dbReference>
<keyword evidence="3" id="KW-1185">Reference proteome</keyword>
<dbReference type="Proteomes" id="UP001234495">
    <property type="component" value="Unassembled WGS sequence"/>
</dbReference>
<protein>
    <submittedName>
        <fullName evidence="2">Uncharacterized protein</fullName>
    </submittedName>
</protein>
<accession>A0ABT9ZAZ1</accession>
<dbReference type="RefSeq" id="WP_307337122.1">
    <property type="nucleotide sequence ID" value="NZ_JAUSUD010000002.1"/>
</dbReference>
<evidence type="ECO:0000313" key="2">
    <source>
        <dbReference type="EMBL" id="MDQ0229434.1"/>
    </source>
</evidence>
<feature type="transmembrane region" description="Helical" evidence="1">
    <location>
        <begin position="29"/>
        <end position="52"/>
    </location>
</feature>
<organism evidence="2 3">
    <name type="scientific">Metabacillus malikii</name>
    <dbReference type="NCBI Taxonomy" id="1504265"/>
    <lineage>
        <taxon>Bacteria</taxon>
        <taxon>Bacillati</taxon>
        <taxon>Bacillota</taxon>
        <taxon>Bacilli</taxon>
        <taxon>Bacillales</taxon>
        <taxon>Bacillaceae</taxon>
        <taxon>Metabacillus</taxon>
    </lineage>
</organism>
<proteinExistence type="predicted"/>
<name>A0ABT9ZAZ1_9BACI</name>
<sequence>MRSFKGYIIWSFVIDIILIAYLFTLHEKVGLGVILLLSLLLIGATFISAYFMNRNK</sequence>
<gene>
    <name evidence="2" type="ORF">J2S19_000685</name>
</gene>
<keyword evidence="1" id="KW-0472">Membrane</keyword>
<feature type="transmembrane region" description="Helical" evidence="1">
    <location>
        <begin position="7"/>
        <end position="23"/>
    </location>
</feature>
<reference evidence="2 3" key="1">
    <citation type="submission" date="2023-07" db="EMBL/GenBank/DDBJ databases">
        <title>Genomic Encyclopedia of Type Strains, Phase IV (KMG-IV): sequencing the most valuable type-strain genomes for metagenomic binning, comparative biology and taxonomic classification.</title>
        <authorList>
            <person name="Goeker M."/>
        </authorList>
    </citation>
    <scope>NUCLEOTIDE SEQUENCE [LARGE SCALE GENOMIC DNA]</scope>
    <source>
        <strain evidence="2 3">DSM 29005</strain>
    </source>
</reference>
<evidence type="ECO:0000256" key="1">
    <source>
        <dbReference type="SAM" id="Phobius"/>
    </source>
</evidence>